<dbReference type="EMBL" id="HBGE01090648">
    <property type="protein sequence ID" value="CAD9177218.1"/>
    <property type="molecule type" value="Transcribed_RNA"/>
</dbReference>
<dbReference type="AlphaFoldDB" id="A0A7S1RVD6"/>
<keyword evidence="1" id="KW-0732">Signal</keyword>
<name>A0A7S1RVD6_ALECA</name>
<proteinExistence type="predicted"/>
<reference evidence="2" key="1">
    <citation type="submission" date="2021-01" db="EMBL/GenBank/DDBJ databases">
        <authorList>
            <person name="Corre E."/>
            <person name="Pelletier E."/>
            <person name="Niang G."/>
            <person name="Scheremetjew M."/>
            <person name="Finn R."/>
            <person name="Kale V."/>
            <person name="Holt S."/>
            <person name="Cochrane G."/>
            <person name="Meng A."/>
            <person name="Brown T."/>
            <person name="Cohen L."/>
        </authorList>
    </citation>
    <scope>NUCLEOTIDE SEQUENCE</scope>
    <source>
        <strain evidence="2">OF101</strain>
    </source>
</reference>
<feature type="signal peptide" evidence="1">
    <location>
        <begin position="1"/>
        <end position="19"/>
    </location>
</feature>
<evidence type="ECO:0000256" key="1">
    <source>
        <dbReference type="SAM" id="SignalP"/>
    </source>
</evidence>
<sequence length="252" mass="27954">MPRVGILLLAASLSEGAVAILRSRRDGLALPSFFKNRVQEMFWRPHGRHTADPAQQTIRKQKAHTGGSASARLSLCALYPLACQAPFSCDKPPNEKEELKRLRKAIALEGGHANLHAWCSSVFQADYIEYVDQCLKGNMEAAVTIIYKTQKQLQPDGSLLKADADYCASAGLCDVPEVTVNTTLAQAERICDRRYTHAAWTTLSTQDLREVSHIMTPNTAPVWGQLACAMGNFHCDVVYCRTKHCKPEQLRN</sequence>
<evidence type="ECO:0000313" key="2">
    <source>
        <dbReference type="EMBL" id="CAD9177218.1"/>
    </source>
</evidence>
<accession>A0A7S1RVD6</accession>
<gene>
    <name evidence="2" type="ORF">ACAT0790_LOCUS53987</name>
</gene>
<protein>
    <submittedName>
        <fullName evidence="2">Uncharacterized protein</fullName>
    </submittedName>
</protein>
<feature type="chain" id="PRO_5031420532" evidence="1">
    <location>
        <begin position="20"/>
        <end position="252"/>
    </location>
</feature>
<organism evidence="2">
    <name type="scientific">Alexandrium catenella</name>
    <name type="common">Red tide dinoflagellate</name>
    <name type="synonym">Gonyaulax catenella</name>
    <dbReference type="NCBI Taxonomy" id="2925"/>
    <lineage>
        <taxon>Eukaryota</taxon>
        <taxon>Sar</taxon>
        <taxon>Alveolata</taxon>
        <taxon>Dinophyceae</taxon>
        <taxon>Gonyaulacales</taxon>
        <taxon>Pyrocystaceae</taxon>
        <taxon>Alexandrium</taxon>
    </lineage>
</organism>